<evidence type="ECO:0000256" key="3">
    <source>
        <dbReference type="ARBA" id="ARBA00023163"/>
    </source>
</evidence>
<proteinExistence type="predicted"/>
<feature type="domain" description="HTH araC/xylS-type" evidence="4">
    <location>
        <begin position="214"/>
        <end position="315"/>
    </location>
</feature>
<dbReference type="PANTHER" id="PTHR46796:SF6">
    <property type="entry name" value="ARAC SUBFAMILY"/>
    <property type="match status" value="1"/>
</dbReference>
<evidence type="ECO:0000256" key="1">
    <source>
        <dbReference type="ARBA" id="ARBA00023015"/>
    </source>
</evidence>
<dbReference type="Pfam" id="PF14525">
    <property type="entry name" value="AraC_binding_2"/>
    <property type="match status" value="1"/>
</dbReference>
<dbReference type="SMART" id="SM00342">
    <property type="entry name" value="HTH_ARAC"/>
    <property type="match status" value="1"/>
</dbReference>
<evidence type="ECO:0000313" key="6">
    <source>
        <dbReference type="Proteomes" id="UP001589896"/>
    </source>
</evidence>
<evidence type="ECO:0000259" key="4">
    <source>
        <dbReference type="PROSITE" id="PS01124"/>
    </source>
</evidence>
<dbReference type="InterPro" id="IPR035418">
    <property type="entry name" value="AraC-bd_2"/>
</dbReference>
<dbReference type="PRINTS" id="PR00032">
    <property type="entry name" value="HTHARAC"/>
</dbReference>
<accession>A0ABV6RNJ7</accession>
<organism evidence="5 6">
    <name type="scientific">Lysobacter korlensis</name>
    <dbReference type="NCBI Taxonomy" id="553636"/>
    <lineage>
        <taxon>Bacteria</taxon>
        <taxon>Pseudomonadati</taxon>
        <taxon>Pseudomonadota</taxon>
        <taxon>Gammaproteobacteria</taxon>
        <taxon>Lysobacterales</taxon>
        <taxon>Lysobacteraceae</taxon>
        <taxon>Lysobacter</taxon>
    </lineage>
</organism>
<name>A0ABV6RNJ7_9GAMM</name>
<dbReference type="RefSeq" id="WP_386668518.1">
    <property type="nucleotide sequence ID" value="NZ_JBHLTG010000002.1"/>
</dbReference>
<protein>
    <submittedName>
        <fullName evidence="5">Helix-turn-helix domain-containing protein</fullName>
    </submittedName>
</protein>
<sequence length="319" mass="35101">MFTRFTTATVPVRDREELLRDAVWTSVVKVEIDHQTAPQDLDVSVVVAPFGPVELCSVQATPVHVRRTPKLARLLEEPAVFVGLQVAGSSVVIQHGRSATLRPGEFALYDTATPYTLLNGDGMDQHFFRVPRAALALPDAALASVSATTFGDDHPIAKFAASYLGRLATQTDLQDSTHAEALGAPTIEVLRAAIATRLNDRGLAHPALEATLEARILDHLRRHLADPELSASRVAAALHISVRYLYAVLERSGIVLGDWVRSHRLEGCRRELARPDLRDRTIASIAFRWGFRDAATFSRAFKAEFGMSPREWRRLSGSL</sequence>
<keyword evidence="6" id="KW-1185">Reference proteome</keyword>
<dbReference type="InterPro" id="IPR018060">
    <property type="entry name" value="HTH_AraC"/>
</dbReference>
<dbReference type="InterPro" id="IPR020449">
    <property type="entry name" value="Tscrpt_reg_AraC-type_HTH"/>
</dbReference>
<dbReference type="Proteomes" id="UP001589896">
    <property type="component" value="Unassembled WGS sequence"/>
</dbReference>
<keyword evidence="2" id="KW-0238">DNA-binding</keyword>
<dbReference type="SUPFAM" id="SSF46689">
    <property type="entry name" value="Homeodomain-like"/>
    <property type="match status" value="1"/>
</dbReference>
<dbReference type="InterPro" id="IPR009057">
    <property type="entry name" value="Homeodomain-like_sf"/>
</dbReference>
<evidence type="ECO:0000313" key="5">
    <source>
        <dbReference type="EMBL" id="MFC0678557.1"/>
    </source>
</evidence>
<reference evidence="5 6" key="1">
    <citation type="submission" date="2024-09" db="EMBL/GenBank/DDBJ databases">
        <authorList>
            <person name="Sun Q."/>
            <person name="Mori K."/>
        </authorList>
    </citation>
    <scope>NUCLEOTIDE SEQUENCE [LARGE SCALE GENOMIC DNA]</scope>
    <source>
        <strain evidence="5 6">KCTC 23076</strain>
    </source>
</reference>
<dbReference type="InterPro" id="IPR050204">
    <property type="entry name" value="AraC_XylS_family_regulators"/>
</dbReference>
<dbReference type="Gene3D" id="1.10.10.60">
    <property type="entry name" value="Homeodomain-like"/>
    <property type="match status" value="1"/>
</dbReference>
<dbReference type="PANTHER" id="PTHR46796">
    <property type="entry name" value="HTH-TYPE TRANSCRIPTIONAL ACTIVATOR RHAS-RELATED"/>
    <property type="match status" value="1"/>
</dbReference>
<evidence type="ECO:0000256" key="2">
    <source>
        <dbReference type="ARBA" id="ARBA00023125"/>
    </source>
</evidence>
<dbReference type="EMBL" id="JBHLTG010000002">
    <property type="protein sequence ID" value="MFC0678557.1"/>
    <property type="molecule type" value="Genomic_DNA"/>
</dbReference>
<comment type="caution">
    <text evidence="5">The sequence shown here is derived from an EMBL/GenBank/DDBJ whole genome shotgun (WGS) entry which is preliminary data.</text>
</comment>
<dbReference type="PROSITE" id="PS01124">
    <property type="entry name" value="HTH_ARAC_FAMILY_2"/>
    <property type="match status" value="1"/>
</dbReference>
<gene>
    <name evidence="5" type="ORF">ACFFGH_11975</name>
</gene>
<keyword evidence="1" id="KW-0805">Transcription regulation</keyword>
<dbReference type="Pfam" id="PF12833">
    <property type="entry name" value="HTH_18"/>
    <property type="match status" value="1"/>
</dbReference>
<keyword evidence="3" id="KW-0804">Transcription</keyword>